<feature type="non-terminal residue" evidence="2">
    <location>
        <position position="112"/>
    </location>
</feature>
<feature type="region of interest" description="Disordered" evidence="1">
    <location>
        <begin position="1"/>
        <end position="27"/>
    </location>
</feature>
<accession>A0A392PRM1</accession>
<comment type="caution">
    <text evidence="2">The sequence shown here is derived from an EMBL/GenBank/DDBJ whole genome shotgun (WGS) entry which is preliminary data.</text>
</comment>
<dbReference type="EMBL" id="LXQA010088664">
    <property type="protein sequence ID" value="MCI13555.1"/>
    <property type="molecule type" value="Genomic_DNA"/>
</dbReference>
<keyword evidence="3" id="KW-1185">Reference proteome</keyword>
<evidence type="ECO:0000313" key="3">
    <source>
        <dbReference type="Proteomes" id="UP000265520"/>
    </source>
</evidence>
<organism evidence="2 3">
    <name type="scientific">Trifolium medium</name>
    <dbReference type="NCBI Taxonomy" id="97028"/>
    <lineage>
        <taxon>Eukaryota</taxon>
        <taxon>Viridiplantae</taxon>
        <taxon>Streptophyta</taxon>
        <taxon>Embryophyta</taxon>
        <taxon>Tracheophyta</taxon>
        <taxon>Spermatophyta</taxon>
        <taxon>Magnoliopsida</taxon>
        <taxon>eudicotyledons</taxon>
        <taxon>Gunneridae</taxon>
        <taxon>Pentapetalae</taxon>
        <taxon>rosids</taxon>
        <taxon>fabids</taxon>
        <taxon>Fabales</taxon>
        <taxon>Fabaceae</taxon>
        <taxon>Papilionoideae</taxon>
        <taxon>50 kb inversion clade</taxon>
        <taxon>NPAAA clade</taxon>
        <taxon>Hologalegina</taxon>
        <taxon>IRL clade</taxon>
        <taxon>Trifolieae</taxon>
        <taxon>Trifolium</taxon>
    </lineage>
</organism>
<reference evidence="2 3" key="1">
    <citation type="journal article" date="2018" name="Front. Plant Sci.">
        <title>Red Clover (Trifolium pratense) and Zigzag Clover (T. medium) - A Picture of Genomic Similarities and Differences.</title>
        <authorList>
            <person name="Dluhosova J."/>
            <person name="Istvanek J."/>
            <person name="Nedelnik J."/>
            <person name="Repkova J."/>
        </authorList>
    </citation>
    <scope>NUCLEOTIDE SEQUENCE [LARGE SCALE GENOMIC DNA]</scope>
    <source>
        <strain evidence="3">cv. 10/8</strain>
        <tissue evidence="2">Leaf</tissue>
    </source>
</reference>
<dbReference type="Proteomes" id="UP000265520">
    <property type="component" value="Unassembled WGS sequence"/>
</dbReference>
<name>A0A392PRM1_9FABA</name>
<proteinExistence type="predicted"/>
<feature type="compositionally biased region" description="Polar residues" evidence="1">
    <location>
        <begin position="9"/>
        <end position="19"/>
    </location>
</feature>
<evidence type="ECO:0000313" key="2">
    <source>
        <dbReference type="EMBL" id="MCI13555.1"/>
    </source>
</evidence>
<protein>
    <submittedName>
        <fullName evidence="2">Transcription factor myb12-like</fullName>
    </submittedName>
</protein>
<dbReference type="AlphaFoldDB" id="A0A392PRM1"/>
<feature type="region of interest" description="Disordered" evidence="1">
    <location>
        <begin position="41"/>
        <end position="67"/>
    </location>
</feature>
<feature type="compositionally biased region" description="Polar residues" evidence="1">
    <location>
        <begin position="52"/>
        <end position="62"/>
    </location>
</feature>
<sequence length="112" mass="12435">MPAAETSPEDNSPSSTNNHGIEEDNAAPWLAFEAFSGDFWTEPSIVEDTSPEDNSPSSTNSRGIEEDNAAPWLAFEAFSGDFWTEPFIIEDTYTTNEISNEDIDLLISDFYD</sequence>
<evidence type="ECO:0000256" key="1">
    <source>
        <dbReference type="SAM" id="MobiDB-lite"/>
    </source>
</evidence>